<feature type="domain" description="Homeobox" evidence="5">
    <location>
        <begin position="448"/>
        <end position="495"/>
    </location>
</feature>
<feature type="compositionally biased region" description="Low complexity" evidence="4">
    <location>
        <begin position="244"/>
        <end position="276"/>
    </location>
</feature>
<feature type="region of interest" description="Disordered" evidence="4">
    <location>
        <begin position="171"/>
        <end position="277"/>
    </location>
</feature>
<evidence type="ECO:0000256" key="4">
    <source>
        <dbReference type="SAM" id="MobiDB-lite"/>
    </source>
</evidence>
<name>A0ABD1D9C9_CULPP</name>
<organism evidence="6 7">
    <name type="scientific">Culex pipiens pipiens</name>
    <name type="common">Northern house mosquito</name>
    <dbReference type="NCBI Taxonomy" id="38569"/>
    <lineage>
        <taxon>Eukaryota</taxon>
        <taxon>Metazoa</taxon>
        <taxon>Ecdysozoa</taxon>
        <taxon>Arthropoda</taxon>
        <taxon>Hexapoda</taxon>
        <taxon>Insecta</taxon>
        <taxon>Pterygota</taxon>
        <taxon>Neoptera</taxon>
        <taxon>Endopterygota</taxon>
        <taxon>Diptera</taxon>
        <taxon>Nematocera</taxon>
        <taxon>Culicoidea</taxon>
        <taxon>Culicidae</taxon>
        <taxon>Culicinae</taxon>
        <taxon>Culicini</taxon>
        <taxon>Culex</taxon>
        <taxon>Culex</taxon>
    </lineage>
</organism>
<dbReference type="InterPro" id="IPR050394">
    <property type="entry name" value="Homeobox_NK-like"/>
</dbReference>
<keyword evidence="2 3" id="KW-0539">Nucleus</keyword>
<dbReference type="InterPro" id="IPR001356">
    <property type="entry name" value="HD"/>
</dbReference>
<proteinExistence type="predicted"/>
<evidence type="ECO:0000256" key="2">
    <source>
        <dbReference type="PROSITE-ProRule" id="PRU00108"/>
    </source>
</evidence>
<feature type="region of interest" description="Disordered" evidence="4">
    <location>
        <begin position="495"/>
        <end position="524"/>
    </location>
</feature>
<evidence type="ECO:0000256" key="3">
    <source>
        <dbReference type="RuleBase" id="RU000682"/>
    </source>
</evidence>
<reference evidence="6 7" key="1">
    <citation type="submission" date="2024-05" db="EMBL/GenBank/DDBJ databases">
        <title>Culex pipiens pipiens assembly and annotation.</title>
        <authorList>
            <person name="Alout H."/>
            <person name="Durand T."/>
        </authorList>
    </citation>
    <scope>NUCLEOTIDE SEQUENCE [LARGE SCALE GENOMIC DNA]</scope>
    <source>
        <strain evidence="6">HA-2024</strain>
        <tissue evidence="6">Whole body</tissue>
    </source>
</reference>
<dbReference type="PROSITE" id="PS50071">
    <property type="entry name" value="HOMEOBOX_2"/>
    <property type="match status" value="1"/>
</dbReference>
<protein>
    <recommendedName>
        <fullName evidence="5">Homeobox domain-containing protein</fullName>
    </recommendedName>
</protein>
<evidence type="ECO:0000259" key="5">
    <source>
        <dbReference type="PROSITE" id="PS50071"/>
    </source>
</evidence>
<dbReference type="PANTHER" id="PTHR24340">
    <property type="entry name" value="HOMEOBOX PROTEIN NKX"/>
    <property type="match status" value="1"/>
</dbReference>
<evidence type="ECO:0000313" key="7">
    <source>
        <dbReference type="Proteomes" id="UP001562425"/>
    </source>
</evidence>
<dbReference type="GO" id="GO:0005634">
    <property type="term" value="C:nucleus"/>
    <property type="evidence" value="ECO:0007669"/>
    <property type="project" value="UniProtKB-SubCell"/>
</dbReference>
<dbReference type="AlphaFoldDB" id="A0ABD1D9C9"/>
<dbReference type="Proteomes" id="UP001562425">
    <property type="component" value="Unassembled WGS sequence"/>
</dbReference>
<sequence>MRVDSGVAAASVQYLTDLGNESPKAGPLAVPSSYGGGAPQQHLAGFSRSDCTGNSFNLAAFRSPGLLGTHGFNFGNNFGFRDPSVYDPANVPPAPIQQHIPQLNGNSLLNLSQGFRANGDGSPVNLYLGNSSPNRDTNLDAYCYQKKPEYPESQDNLNYNEHNKDDEVNILSRENSPSGRINYNSDSSDIRDKRQDTCSPVESSRSYSSQNKDDLPGYHSPHNDSVGSRSPENLSHGGNTNHLTPTPNSGTYTPNNNNNNGSSIPNNNNLINNNNHLKSKSHTISDMLDHKLQMSLLGPPLAALHSMTEMKAAQQQQGGSPVQTVSPQTQYPSHQTAVGGNGAGAPNPHGIDTILSRPPPVTSAQLNALGGGMPRFSAAVAAAANMAQYLSQSHGSPLKAHTGQLVERTHLYWPGLQGLVTNPIAWRERIGSMSASLSQAHHHQDKDGKKKHTRPTFSGQQIFALEKTFEQTKYLAGPERAKLAYALGMTESQVKSTSGTNIERQTEEDLWTEATRANDKSIKS</sequence>
<dbReference type="CDD" id="cd00086">
    <property type="entry name" value="homeodomain"/>
    <property type="match status" value="1"/>
</dbReference>
<feature type="compositionally biased region" description="Polar residues" evidence="4">
    <location>
        <begin position="172"/>
        <end position="187"/>
    </location>
</feature>
<dbReference type="SUPFAM" id="SSF46689">
    <property type="entry name" value="Homeodomain-like"/>
    <property type="match status" value="1"/>
</dbReference>
<keyword evidence="2 3" id="KW-0238">DNA-binding</keyword>
<comment type="subcellular location">
    <subcellularLocation>
        <location evidence="1 2 3">Nucleus</location>
    </subcellularLocation>
</comment>
<feature type="DNA-binding region" description="Homeobox" evidence="2">
    <location>
        <begin position="450"/>
        <end position="496"/>
    </location>
</feature>
<dbReference type="PANTHER" id="PTHR24340:SF35">
    <property type="entry name" value="HGTX, ISOFORM C"/>
    <property type="match status" value="1"/>
</dbReference>
<dbReference type="InterPro" id="IPR009057">
    <property type="entry name" value="Homeodomain-like_sf"/>
</dbReference>
<accession>A0ABD1D9C9</accession>
<dbReference type="Gene3D" id="1.10.10.60">
    <property type="entry name" value="Homeodomain-like"/>
    <property type="match status" value="1"/>
</dbReference>
<feature type="region of interest" description="Disordered" evidence="4">
    <location>
        <begin position="435"/>
        <end position="455"/>
    </location>
</feature>
<dbReference type="EMBL" id="JBEHCU010006781">
    <property type="protein sequence ID" value="KAL1396248.1"/>
    <property type="molecule type" value="Genomic_DNA"/>
</dbReference>
<dbReference type="GO" id="GO:0006357">
    <property type="term" value="P:regulation of transcription by RNA polymerase II"/>
    <property type="evidence" value="ECO:0007669"/>
    <property type="project" value="UniProtKB-ARBA"/>
</dbReference>
<gene>
    <name evidence="6" type="ORF">pipiens_002723</name>
</gene>
<dbReference type="GO" id="GO:0003677">
    <property type="term" value="F:DNA binding"/>
    <property type="evidence" value="ECO:0007669"/>
    <property type="project" value="UniProtKB-UniRule"/>
</dbReference>
<keyword evidence="7" id="KW-1185">Reference proteome</keyword>
<evidence type="ECO:0000313" key="6">
    <source>
        <dbReference type="EMBL" id="KAL1396248.1"/>
    </source>
</evidence>
<feature type="compositionally biased region" description="Polar residues" evidence="4">
    <location>
        <begin position="223"/>
        <end position="243"/>
    </location>
</feature>
<feature type="compositionally biased region" description="Polar residues" evidence="4">
    <location>
        <begin position="313"/>
        <end position="331"/>
    </location>
</feature>
<feature type="region of interest" description="Disordered" evidence="4">
    <location>
        <begin position="311"/>
        <end position="331"/>
    </location>
</feature>
<dbReference type="Pfam" id="PF00046">
    <property type="entry name" value="Homeodomain"/>
    <property type="match status" value="1"/>
</dbReference>
<feature type="compositionally biased region" description="Polar residues" evidence="4">
    <location>
        <begin position="197"/>
        <end position="210"/>
    </location>
</feature>
<keyword evidence="2 3" id="KW-0371">Homeobox</keyword>
<comment type="caution">
    <text evidence="6">The sequence shown here is derived from an EMBL/GenBank/DDBJ whole genome shotgun (WGS) entry which is preliminary data.</text>
</comment>
<dbReference type="SMART" id="SM00389">
    <property type="entry name" value="HOX"/>
    <property type="match status" value="1"/>
</dbReference>
<evidence type="ECO:0000256" key="1">
    <source>
        <dbReference type="ARBA" id="ARBA00004123"/>
    </source>
</evidence>
<dbReference type="FunFam" id="1.10.10.60:FF:000391">
    <property type="entry name" value="Homeobox transcription factor"/>
    <property type="match status" value="1"/>
</dbReference>